<evidence type="ECO:0000256" key="2">
    <source>
        <dbReference type="ARBA" id="ARBA00005925"/>
    </source>
</evidence>
<keyword evidence="3 12" id="KW-0812">Transmembrane</keyword>
<evidence type="ECO:0000256" key="5">
    <source>
        <dbReference type="ARBA" id="ARBA00022737"/>
    </source>
</evidence>
<dbReference type="InParanoid" id="G3W1R3"/>
<dbReference type="Pfam" id="PF21146">
    <property type="entry name" value="ICAM1_3_5_D2"/>
    <property type="match status" value="1"/>
</dbReference>
<dbReference type="InterPro" id="IPR003988">
    <property type="entry name" value="ICAM"/>
</dbReference>
<dbReference type="InterPro" id="IPR013783">
    <property type="entry name" value="Ig-like_fold"/>
</dbReference>
<keyword evidence="7 12" id="KW-1133">Transmembrane helix</keyword>
<dbReference type="SUPFAM" id="SSF48726">
    <property type="entry name" value="Immunoglobulin"/>
    <property type="match status" value="5"/>
</dbReference>
<keyword evidence="5" id="KW-0677">Repeat</keyword>
<dbReference type="Ensembl" id="ENSSHAT00000009449.2">
    <property type="protein sequence ID" value="ENSSHAP00000009368.2"/>
    <property type="gene ID" value="ENSSHAG00000008104.2"/>
</dbReference>
<evidence type="ECO:0000256" key="12">
    <source>
        <dbReference type="SAM" id="Phobius"/>
    </source>
</evidence>
<accession>G3W1R3</accession>
<dbReference type="KEGG" id="shr:100932499"/>
<evidence type="ECO:0000256" key="9">
    <source>
        <dbReference type="ARBA" id="ARBA00023157"/>
    </source>
</evidence>
<protein>
    <submittedName>
        <fullName evidence="15">Intercellular adhesion molecule 3</fullName>
    </submittedName>
</protein>
<proteinExistence type="inferred from homology"/>
<name>G3W1R3_SARHA</name>
<dbReference type="GO" id="GO:0098609">
    <property type="term" value="P:cell-cell adhesion"/>
    <property type="evidence" value="ECO:0007669"/>
    <property type="project" value="InterPro"/>
</dbReference>
<dbReference type="GeneTree" id="ENSGT00940000159005"/>
<dbReference type="PANTHER" id="PTHR13771:SF9">
    <property type="entry name" value="INTERCELLULAR ADHESION MOLECULE 5"/>
    <property type="match status" value="1"/>
</dbReference>
<dbReference type="GO" id="GO:0005178">
    <property type="term" value="F:integrin binding"/>
    <property type="evidence" value="ECO:0007669"/>
    <property type="project" value="InterPro"/>
</dbReference>
<evidence type="ECO:0000256" key="7">
    <source>
        <dbReference type="ARBA" id="ARBA00022989"/>
    </source>
</evidence>
<dbReference type="Pfam" id="PF08205">
    <property type="entry name" value="C2-set_2"/>
    <property type="match status" value="1"/>
</dbReference>
<dbReference type="PANTHER" id="PTHR13771">
    <property type="entry name" value="INTERCELLULAR ADHESION MOLECULE"/>
    <property type="match status" value="1"/>
</dbReference>
<dbReference type="FunFam" id="2.60.40.10:FF:000641">
    <property type="entry name" value="Intercellular adhesion molecule 1"/>
    <property type="match status" value="1"/>
</dbReference>
<keyword evidence="10" id="KW-0325">Glycoprotein</keyword>
<dbReference type="Gene3D" id="2.60.40.10">
    <property type="entry name" value="Immunoglobulins"/>
    <property type="match status" value="5"/>
</dbReference>
<reference evidence="15" key="2">
    <citation type="submission" date="2025-08" db="UniProtKB">
        <authorList>
            <consortium name="Ensembl"/>
        </authorList>
    </citation>
    <scope>IDENTIFICATION</scope>
</reference>
<dbReference type="CTD" id="3385"/>
<sequence length="530" mass="58189">MALLKAWSKLSLNLLVFAVTFSGAPGITWIEPPDPVTTLGGTLVVKCITDCDQPLLIGLETQLDKLPENNGTRWRAFRLKNITQDSLLLCFANCNDKGQMLHSTNVTVIQPPEHVKLELPPRWILVGQNFTLRCQVWGGKPRQNLTLALLRGSQELSRQTVSEQDPRKVAEVTFTATARIEDHGVNFSCRAELDLQPQRLGLYQKSSAPMELHTFGLGTPRLTSPKLLEVGKEENVSCEIDELFPVKNAQIHLSLGGRSLSSSVTRSQDMLRATAIAAIEEGDREGQWELTCIVTLGDQNREVQENLTIYSFPLPTLVISEPNVSEGTLVNVTCEARTGAKVYINGTLQSPGKIAQLSLKATEEYDGSWITCQAVLEVLGEQLWRNKSLKLLVQYGPRLEEAHCPGNWTWPEGTLQTLRCEARGNPAPSVACVREKDRMSLPLGVPLKVSRALGGPYRCTATSRRGRAAKYVTVTVETSPGDSVLVIVGALLVAGFAVTAGTIAALCLRQSTRRDSYEVQMLPLRGRQAD</sequence>
<feature type="signal peptide" evidence="13">
    <location>
        <begin position="1"/>
        <end position="26"/>
    </location>
</feature>
<dbReference type="GeneID" id="100932499"/>
<dbReference type="OrthoDB" id="6250964at2759"/>
<evidence type="ECO:0000256" key="10">
    <source>
        <dbReference type="ARBA" id="ARBA00023180"/>
    </source>
</evidence>
<dbReference type="InterPro" id="IPR048679">
    <property type="entry name" value="ICAM1_3_5_D2"/>
</dbReference>
<dbReference type="InterPro" id="IPR003987">
    <property type="entry name" value="ICAM_VCAM_N"/>
</dbReference>
<comment type="subcellular location">
    <subcellularLocation>
        <location evidence="1">Membrane</location>
        <topology evidence="1">Single-pass type I membrane protein</topology>
    </subcellularLocation>
</comment>
<dbReference type="InterPro" id="IPR013768">
    <property type="entry name" value="ICAM_N"/>
</dbReference>
<evidence type="ECO:0000256" key="4">
    <source>
        <dbReference type="ARBA" id="ARBA00022729"/>
    </source>
</evidence>
<comment type="similarity">
    <text evidence="2">Belongs to the immunoglobulin superfamily. ICAM family.</text>
</comment>
<evidence type="ECO:0000256" key="8">
    <source>
        <dbReference type="ARBA" id="ARBA00023136"/>
    </source>
</evidence>
<keyword evidence="4 13" id="KW-0732">Signal</keyword>
<keyword evidence="6" id="KW-0130">Cell adhesion</keyword>
<feature type="chain" id="PRO_5029750906" evidence="13">
    <location>
        <begin position="27"/>
        <end position="530"/>
    </location>
</feature>
<keyword evidence="11" id="KW-0393">Immunoglobulin domain</keyword>
<organism evidence="15 16">
    <name type="scientific">Sarcophilus harrisii</name>
    <name type="common">Tasmanian devil</name>
    <name type="synonym">Sarcophilus laniarius</name>
    <dbReference type="NCBI Taxonomy" id="9305"/>
    <lineage>
        <taxon>Eukaryota</taxon>
        <taxon>Metazoa</taxon>
        <taxon>Chordata</taxon>
        <taxon>Craniata</taxon>
        <taxon>Vertebrata</taxon>
        <taxon>Euteleostomi</taxon>
        <taxon>Mammalia</taxon>
        <taxon>Metatheria</taxon>
        <taxon>Dasyuromorphia</taxon>
        <taxon>Dasyuridae</taxon>
        <taxon>Sarcophilus</taxon>
    </lineage>
</organism>
<evidence type="ECO:0000259" key="14">
    <source>
        <dbReference type="PROSITE" id="PS50835"/>
    </source>
</evidence>
<dbReference type="Pfam" id="PF03921">
    <property type="entry name" value="ICAM_N"/>
    <property type="match status" value="1"/>
</dbReference>
<keyword evidence="9" id="KW-1015">Disulfide bond</keyword>
<evidence type="ECO:0000313" key="16">
    <source>
        <dbReference type="Proteomes" id="UP000007648"/>
    </source>
</evidence>
<keyword evidence="16" id="KW-1185">Reference proteome</keyword>
<gene>
    <name evidence="15" type="primary">ICAM3</name>
</gene>
<dbReference type="InterPro" id="IPR047012">
    <property type="entry name" value="ICAM_VCAM"/>
</dbReference>
<evidence type="ECO:0000313" key="15">
    <source>
        <dbReference type="Ensembl" id="ENSSHAP00000009368.2"/>
    </source>
</evidence>
<dbReference type="RefSeq" id="XP_031803360.1">
    <property type="nucleotide sequence ID" value="XM_031947500.1"/>
</dbReference>
<evidence type="ECO:0000256" key="13">
    <source>
        <dbReference type="SAM" id="SignalP"/>
    </source>
</evidence>
<dbReference type="eggNOG" id="ENOG502RZRA">
    <property type="taxonomic scope" value="Eukaryota"/>
</dbReference>
<dbReference type="PROSITE" id="PS50835">
    <property type="entry name" value="IG_LIKE"/>
    <property type="match status" value="1"/>
</dbReference>
<reference evidence="15" key="3">
    <citation type="submission" date="2025-09" db="UniProtKB">
        <authorList>
            <consortium name="Ensembl"/>
        </authorList>
    </citation>
    <scope>IDENTIFICATION</scope>
</reference>
<dbReference type="InterPro" id="IPR036179">
    <property type="entry name" value="Ig-like_dom_sf"/>
</dbReference>
<keyword evidence="8 12" id="KW-0472">Membrane</keyword>
<reference evidence="15 16" key="1">
    <citation type="journal article" date="2011" name="Proc. Natl. Acad. Sci. U.S.A.">
        <title>Genetic diversity and population structure of the endangered marsupial Sarcophilus harrisii (Tasmanian devil).</title>
        <authorList>
            <person name="Miller W."/>
            <person name="Hayes V.M."/>
            <person name="Ratan A."/>
            <person name="Petersen D.C."/>
            <person name="Wittekindt N.E."/>
            <person name="Miller J."/>
            <person name="Walenz B."/>
            <person name="Knight J."/>
            <person name="Qi J."/>
            <person name="Zhao F."/>
            <person name="Wang Q."/>
            <person name="Bedoya-Reina O.C."/>
            <person name="Katiyar N."/>
            <person name="Tomsho L.P."/>
            <person name="Kasson L.M."/>
            <person name="Hardie R.A."/>
            <person name="Woodbridge P."/>
            <person name="Tindall E.A."/>
            <person name="Bertelsen M.F."/>
            <person name="Dixon D."/>
            <person name="Pyecroft S."/>
            <person name="Helgen K.M."/>
            <person name="Lesk A.M."/>
            <person name="Pringle T.H."/>
            <person name="Patterson N."/>
            <person name="Zhang Y."/>
            <person name="Kreiss A."/>
            <person name="Woods G.M."/>
            <person name="Jones M.E."/>
            <person name="Schuster S.C."/>
        </authorList>
    </citation>
    <scope>NUCLEOTIDE SEQUENCE [LARGE SCALE GENOMIC DNA]</scope>
</reference>
<dbReference type="STRING" id="9305.ENSSHAP00000009368"/>
<evidence type="ECO:0000256" key="3">
    <source>
        <dbReference type="ARBA" id="ARBA00022692"/>
    </source>
</evidence>
<feature type="domain" description="Ig-like" evidence="14">
    <location>
        <begin position="397"/>
        <end position="475"/>
    </location>
</feature>
<dbReference type="GO" id="GO:0005886">
    <property type="term" value="C:plasma membrane"/>
    <property type="evidence" value="ECO:0007669"/>
    <property type="project" value="TreeGrafter"/>
</dbReference>
<dbReference type="SMART" id="SM00409">
    <property type="entry name" value="IG"/>
    <property type="match status" value="3"/>
</dbReference>
<dbReference type="InterPro" id="IPR007110">
    <property type="entry name" value="Ig-like_dom"/>
</dbReference>
<feature type="transmembrane region" description="Helical" evidence="12">
    <location>
        <begin position="484"/>
        <end position="508"/>
    </location>
</feature>
<dbReference type="PRINTS" id="PR01472">
    <property type="entry name" value="ICAMVCAM1"/>
</dbReference>
<dbReference type="HOGENOM" id="CLU_036160_1_1_1"/>
<dbReference type="PRINTS" id="PR01473">
    <property type="entry name" value="ICAM"/>
</dbReference>
<dbReference type="InterPro" id="IPR003599">
    <property type="entry name" value="Ig_sub"/>
</dbReference>
<evidence type="ECO:0000256" key="11">
    <source>
        <dbReference type="ARBA" id="ARBA00023319"/>
    </source>
</evidence>
<evidence type="ECO:0000256" key="1">
    <source>
        <dbReference type="ARBA" id="ARBA00004479"/>
    </source>
</evidence>
<dbReference type="FunFam" id="2.60.40.10:FF:000459">
    <property type="entry name" value="Intercellular adhesion molecule 1"/>
    <property type="match status" value="1"/>
</dbReference>
<dbReference type="FunFam" id="2.60.40.10:FF:000338">
    <property type="entry name" value="intercellular adhesion molecule 5"/>
    <property type="match status" value="1"/>
</dbReference>
<dbReference type="FunFam" id="2.60.40.10:FF:000648">
    <property type="entry name" value="Intercellular adhesion molecule 1"/>
    <property type="match status" value="1"/>
</dbReference>
<dbReference type="InterPro" id="IPR013162">
    <property type="entry name" value="CD80_C2-set"/>
</dbReference>
<evidence type="ECO:0000256" key="6">
    <source>
        <dbReference type="ARBA" id="ARBA00022889"/>
    </source>
</evidence>
<dbReference type="AlphaFoldDB" id="G3W1R3"/>
<dbReference type="Proteomes" id="UP000007648">
    <property type="component" value="Unassembled WGS sequence"/>
</dbReference>